<dbReference type="OrthoDB" id="8909466at2759"/>
<organism evidence="1 2">
    <name type="scientific">Cinara cedri</name>
    <dbReference type="NCBI Taxonomy" id="506608"/>
    <lineage>
        <taxon>Eukaryota</taxon>
        <taxon>Metazoa</taxon>
        <taxon>Ecdysozoa</taxon>
        <taxon>Arthropoda</taxon>
        <taxon>Hexapoda</taxon>
        <taxon>Insecta</taxon>
        <taxon>Pterygota</taxon>
        <taxon>Neoptera</taxon>
        <taxon>Paraneoptera</taxon>
        <taxon>Hemiptera</taxon>
        <taxon>Sternorrhyncha</taxon>
        <taxon>Aphidomorpha</taxon>
        <taxon>Aphidoidea</taxon>
        <taxon>Aphididae</taxon>
        <taxon>Lachninae</taxon>
        <taxon>Cinara</taxon>
    </lineage>
</organism>
<dbReference type="PANTHER" id="PTHR46880:SF5">
    <property type="entry name" value="DUF4371 DOMAIN-CONTAINING PROTEIN"/>
    <property type="match status" value="1"/>
</dbReference>
<dbReference type="Proteomes" id="UP000325440">
    <property type="component" value="Unassembled WGS sequence"/>
</dbReference>
<keyword evidence="2" id="KW-1185">Reference proteome</keyword>
<accession>A0A5E4NHP4</accession>
<proteinExistence type="predicted"/>
<reference evidence="1 2" key="1">
    <citation type="submission" date="2019-08" db="EMBL/GenBank/DDBJ databases">
        <authorList>
            <person name="Alioto T."/>
            <person name="Alioto T."/>
            <person name="Gomez Garrido J."/>
        </authorList>
    </citation>
    <scope>NUCLEOTIDE SEQUENCE [LARGE SCALE GENOMIC DNA]</scope>
</reference>
<dbReference type="AlphaFoldDB" id="A0A5E4NHP4"/>
<name>A0A5E4NHP4_9HEMI</name>
<gene>
    <name evidence="1" type="ORF">CINCED_3A008566</name>
</gene>
<evidence type="ECO:0000313" key="2">
    <source>
        <dbReference type="Proteomes" id="UP000325440"/>
    </source>
</evidence>
<dbReference type="PANTHER" id="PTHR46880">
    <property type="entry name" value="RAS-ASSOCIATING DOMAIN-CONTAINING PROTEIN"/>
    <property type="match status" value="1"/>
</dbReference>
<dbReference type="EMBL" id="CABPRJ010001977">
    <property type="protein sequence ID" value="VVC42683.1"/>
    <property type="molecule type" value="Genomic_DNA"/>
</dbReference>
<evidence type="ECO:0000313" key="1">
    <source>
        <dbReference type="EMBL" id="VVC42683.1"/>
    </source>
</evidence>
<sequence>MQKEEKVLSKQFEKLTFVKNQSTTLIFHTAYYIAKFNRPFNDHFNLLQLQQLNGIKIGTTLHSRWDVYHWVASSLRAVKVIWKMFEALCNHFSSASFDTNRNGKTRAKYIGLRKRLVSPEFPLDFGLMCDCLNELSVLSNILQKRSVTLIQAQQHINRSVRVFISFKDLNGDYMTKETVTLNDMSFKNIKLEKKLLIRYTNHGYNIRYGEYKINQLCKRFQLNKNDAINGLRQKIEDQNISFKNVMPELLTIQHMASLMFININGPPLEQLEPETYVSSWLLNHKTADDTRTKKNVIKEPKTAEEKKSLWKIL</sequence>
<protein>
    <submittedName>
        <fullName evidence="1">Uncharacterized protein</fullName>
    </submittedName>
</protein>